<evidence type="ECO:0000313" key="3">
    <source>
        <dbReference type="EMBL" id="OHA17962.1"/>
    </source>
</evidence>
<evidence type="ECO:0000256" key="1">
    <source>
        <dbReference type="SAM" id="Phobius"/>
    </source>
</evidence>
<keyword evidence="1" id="KW-0812">Transmembrane</keyword>
<comment type="caution">
    <text evidence="3">The sequence shown here is derived from an EMBL/GenBank/DDBJ whole genome shotgun (WGS) entry which is preliminary data.</text>
</comment>
<evidence type="ECO:0000313" key="4">
    <source>
        <dbReference type="Proteomes" id="UP000178873"/>
    </source>
</evidence>
<protein>
    <submittedName>
        <fullName evidence="3">Uncharacterized protein</fullName>
    </submittedName>
</protein>
<proteinExistence type="predicted"/>
<gene>
    <name evidence="3" type="ORF">A2664_01260</name>
</gene>
<sequence length="130" mass="13770">MKYVTAVYIVALCCTFSFVTTVPPAQAEDVNYVPLAPIANVNPSGATSVNVGNYMTQLFKLAIGIAAGLAVMRIAYAGIKYMLSDVITQKSDAVQMIKNAVGGLLLALCAWLILYTIGGDSLTNLNFNSI</sequence>
<keyword evidence="1" id="KW-1133">Transmembrane helix</keyword>
<feature type="transmembrane region" description="Helical" evidence="1">
    <location>
        <begin position="58"/>
        <end position="79"/>
    </location>
</feature>
<keyword evidence="1" id="KW-0472">Membrane</keyword>
<feature type="signal peptide" evidence="2">
    <location>
        <begin position="1"/>
        <end position="27"/>
    </location>
</feature>
<dbReference type="AlphaFoldDB" id="A0A1G2M4H8"/>
<keyword evidence="2" id="KW-0732">Signal</keyword>
<feature type="chain" id="PRO_5009583623" evidence="2">
    <location>
        <begin position="28"/>
        <end position="130"/>
    </location>
</feature>
<accession>A0A1G2M4H8</accession>
<dbReference type="Proteomes" id="UP000178873">
    <property type="component" value="Unassembled WGS sequence"/>
</dbReference>
<dbReference type="STRING" id="1802301.A2664_01260"/>
<evidence type="ECO:0000256" key="2">
    <source>
        <dbReference type="SAM" id="SignalP"/>
    </source>
</evidence>
<organism evidence="3 4">
    <name type="scientific">Candidatus Taylorbacteria bacterium RIFCSPHIGHO2_01_FULL_46_22b</name>
    <dbReference type="NCBI Taxonomy" id="1802301"/>
    <lineage>
        <taxon>Bacteria</taxon>
        <taxon>Candidatus Tayloriibacteriota</taxon>
    </lineage>
</organism>
<dbReference type="EMBL" id="MHRF01000010">
    <property type="protein sequence ID" value="OHA17962.1"/>
    <property type="molecule type" value="Genomic_DNA"/>
</dbReference>
<reference evidence="3 4" key="1">
    <citation type="journal article" date="2016" name="Nat. Commun.">
        <title>Thousands of microbial genomes shed light on interconnected biogeochemical processes in an aquifer system.</title>
        <authorList>
            <person name="Anantharaman K."/>
            <person name="Brown C.T."/>
            <person name="Hug L.A."/>
            <person name="Sharon I."/>
            <person name="Castelle C.J."/>
            <person name="Probst A.J."/>
            <person name="Thomas B.C."/>
            <person name="Singh A."/>
            <person name="Wilkins M.J."/>
            <person name="Karaoz U."/>
            <person name="Brodie E.L."/>
            <person name="Williams K.H."/>
            <person name="Hubbard S.S."/>
            <person name="Banfield J.F."/>
        </authorList>
    </citation>
    <scope>NUCLEOTIDE SEQUENCE [LARGE SCALE GENOMIC DNA]</scope>
</reference>
<feature type="transmembrane region" description="Helical" evidence="1">
    <location>
        <begin position="100"/>
        <end position="118"/>
    </location>
</feature>
<name>A0A1G2M4H8_9BACT</name>